<evidence type="ECO:0000256" key="1">
    <source>
        <dbReference type="SAM" id="MobiDB-lite"/>
    </source>
</evidence>
<name>A0ABR1K345_9AGAR</name>
<evidence type="ECO:0000313" key="2">
    <source>
        <dbReference type="EMBL" id="KAK7471986.1"/>
    </source>
</evidence>
<proteinExistence type="predicted"/>
<sequence>MNPTSDMSVDPPSQEPLPYHSTPAKTVQWKINEQHWDQEKTIVIRVEDELFKVNLSRLTDISEGFNALLGLPGVDGTLENPLYMGESVSKKEFRAFLDWIKHTAWKPLPSDDKDLLLSILKISSKWMCKPGMQYAVNSLELHSLDPWRKLELAQTYGIPIWVERAIPILIDIPLYLFTAEHQTQIGTIAFFEIAKAQSRIERERHVLATMAPPLFDGSSKCPYHGSAMHSQPKCNRAWNEAWWAKFGIQFLHPTKPLDFKLAFEFVRSTDFPGVTPDCKYEAQVRIVGCFDVEAKIKRAVVDVILALLPMGPLQREEEISI</sequence>
<accession>A0ABR1K345</accession>
<gene>
    <name evidence="2" type="ORF">VKT23_000094</name>
</gene>
<reference evidence="2 3" key="1">
    <citation type="submission" date="2024-01" db="EMBL/GenBank/DDBJ databases">
        <title>A draft genome for the cacao thread blight pathogen Marasmiellus scandens.</title>
        <authorList>
            <person name="Baruah I.K."/>
            <person name="Leung J."/>
            <person name="Bukari Y."/>
            <person name="Amoako-Attah I."/>
            <person name="Meinhardt L.W."/>
            <person name="Bailey B.A."/>
            <person name="Cohen S.P."/>
        </authorList>
    </citation>
    <scope>NUCLEOTIDE SEQUENCE [LARGE SCALE GENOMIC DNA]</scope>
    <source>
        <strain evidence="2 3">GH-19</strain>
    </source>
</reference>
<organism evidence="2 3">
    <name type="scientific">Marasmiellus scandens</name>
    <dbReference type="NCBI Taxonomy" id="2682957"/>
    <lineage>
        <taxon>Eukaryota</taxon>
        <taxon>Fungi</taxon>
        <taxon>Dikarya</taxon>
        <taxon>Basidiomycota</taxon>
        <taxon>Agaricomycotina</taxon>
        <taxon>Agaricomycetes</taxon>
        <taxon>Agaricomycetidae</taxon>
        <taxon>Agaricales</taxon>
        <taxon>Marasmiineae</taxon>
        <taxon>Omphalotaceae</taxon>
        <taxon>Marasmiellus</taxon>
    </lineage>
</organism>
<dbReference type="EMBL" id="JBANRG010000001">
    <property type="protein sequence ID" value="KAK7471986.1"/>
    <property type="molecule type" value="Genomic_DNA"/>
</dbReference>
<comment type="caution">
    <text evidence="2">The sequence shown here is derived from an EMBL/GenBank/DDBJ whole genome shotgun (WGS) entry which is preliminary data.</text>
</comment>
<protein>
    <recommendedName>
        <fullName evidence="4">BTB domain-containing protein</fullName>
    </recommendedName>
</protein>
<dbReference type="Proteomes" id="UP001498398">
    <property type="component" value="Unassembled WGS sequence"/>
</dbReference>
<feature type="region of interest" description="Disordered" evidence="1">
    <location>
        <begin position="1"/>
        <end position="21"/>
    </location>
</feature>
<evidence type="ECO:0000313" key="3">
    <source>
        <dbReference type="Proteomes" id="UP001498398"/>
    </source>
</evidence>
<evidence type="ECO:0008006" key="4">
    <source>
        <dbReference type="Google" id="ProtNLM"/>
    </source>
</evidence>
<keyword evidence="3" id="KW-1185">Reference proteome</keyword>